<dbReference type="GO" id="GO:0005829">
    <property type="term" value="C:cytosol"/>
    <property type="evidence" value="ECO:0007669"/>
    <property type="project" value="TreeGrafter"/>
</dbReference>
<sequence length="221" mass="24211">MSLDLPQWSLADHHDVADPQPVSQHELLAHGYLMDMVRDTVELESGPVVRDYTTHPGSVAVIAVDDQDRVVVVHQYRHPVGWRLVEPPAGLLDVVGEDTLVAAQRELAEEAQIQAAQWHLLVDVFLSPGGMQEHQRIFLARGLSAAAPPDGFEAEGEEVGMPVGVMPLDELVTAVLQGQLQNPALCIGVLATAVAQRDGYASLRSPQTPWPARERHRNRDQ</sequence>
<protein>
    <submittedName>
        <fullName evidence="4">ADP-ribose pyrophosphatase</fullName>
    </submittedName>
</protein>
<name>A0A255EKN1_9ACTN</name>
<dbReference type="InterPro" id="IPR000086">
    <property type="entry name" value="NUDIX_hydrolase_dom"/>
</dbReference>
<dbReference type="PROSITE" id="PS51462">
    <property type="entry name" value="NUDIX"/>
    <property type="match status" value="1"/>
</dbReference>
<evidence type="ECO:0000313" key="5">
    <source>
        <dbReference type="Proteomes" id="UP000216533"/>
    </source>
</evidence>
<accession>A0A255EKN1</accession>
<dbReference type="Gene3D" id="3.90.79.10">
    <property type="entry name" value="Nucleoside Triphosphate Pyrophosphohydrolase"/>
    <property type="match status" value="1"/>
</dbReference>
<dbReference type="EMBL" id="NMVI01000007">
    <property type="protein sequence ID" value="OYN90012.1"/>
    <property type="molecule type" value="Genomic_DNA"/>
</dbReference>
<evidence type="ECO:0000256" key="2">
    <source>
        <dbReference type="SAM" id="MobiDB-lite"/>
    </source>
</evidence>
<comment type="caution">
    <text evidence="4">The sequence shown here is derived from an EMBL/GenBank/DDBJ whole genome shotgun (WGS) entry which is preliminary data.</text>
</comment>
<dbReference type="GO" id="GO:0016787">
    <property type="term" value="F:hydrolase activity"/>
    <property type="evidence" value="ECO:0007669"/>
    <property type="project" value="UniProtKB-KW"/>
</dbReference>
<proteinExistence type="predicted"/>
<feature type="domain" description="Nudix hydrolase" evidence="3">
    <location>
        <begin position="53"/>
        <end position="191"/>
    </location>
</feature>
<evidence type="ECO:0000313" key="4">
    <source>
        <dbReference type="EMBL" id="OYN90012.1"/>
    </source>
</evidence>
<dbReference type="PANTHER" id="PTHR11839">
    <property type="entry name" value="UDP/ADP-SUGAR PYROPHOSPHATASE"/>
    <property type="match status" value="1"/>
</dbReference>
<dbReference type="PANTHER" id="PTHR11839:SF31">
    <property type="entry name" value="ADP-RIBOSE PYROPHOSPHATASE"/>
    <property type="match status" value="1"/>
</dbReference>
<dbReference type="AlphaFoldDB" id="A0A255EKN1"/>
<dbReference type="GO" id="GO:0019693">
    <property type="term" value="P:ribose phosphate metabolic process"/>
    <property type="evidence" value="ECO:0007669"/>
    <property type="project" value="TreeGrafter"/>
</dbReference>
<dbReference type="Pfam" id="PF00293">
    <property type="entry name" value="NUDIX"/>
    <property type="match status" value="1"/>
</dbReference>
<dbReference type="RefSeq" id="WP_094449693.1">
    <property type="nucleotide sequence ID" value="NZ_NMVI01000007.1"/>
</dbReference>
<gene>
    <name evidence="4" type="ORF">CGZ92_01905</name>
</gene>
<dbReference type="SUPFAM" id="SSF55811">
    <property type="entry name" value="Nudix"/>
    <property type="match status" value="1"/>
</dbReference>
<evidence type="ECO:0000256" key="1">
    <source>
        <dbReference type="ARBA" id="ARBA00022801"/>
    </source>
</evidence>
<dbReference type="InterPro" id="IPR015797">
    <property type="entry name" value="NUDIX_hydrolase-like_dom_sf"/>
</dbReference>
<organism evidence="4 5">
    <name type="scientific">Parenemella sanctibonifatiensis</name>
    <dbReference type="NCBI Taxonomy" id="2016505"/>
    <lineage>
        <taxon>Bacteria</taxon>
        <taxon>Bacillati</taxon>
        <taxon>Actinomycetota</taxon>
        <taxon>Actinomycetes</taxon>
        <taxon>Propionibacteriales</taxon>
        <taxon>Propionibacteriaceae</taxon>
        <taxon>Parenemella</taxon>
    </lineage>
</organism>
<reference evidence="4 5" key="1">
    <citation type="submission" date="2017-07" db="EMBL/GenBank/DDBJ databases">
        <title>Draft whole genome sequences of clinical Proprionibacteriaceae strains.</title>
        <authorList>
            <person name="Bernier A.-M."/>
            <person name="Bernard K."/>
            <person name="Domingo M.-C."/>
        </authorList>
    </citation>
    <scope>NUCLEOTIDE SEQUENCE [LARGE SCALE GENOMIC DNA]</scope>
    <source>
        <strain evidence="4 5">NML 160184</strain>
    </source>
</reference>
<keyword evidence="1" id="KW-0378">Hydrolase</keyword>
<evidence type="ECO:0000259" key="3">
    <source>
        <dbReference type="PROSITE" id="PS51462"/>
    </source>
</evidence>
<dbReference type="Proteomes" id="UP000216533">
    <property type="component" value="Unassembled WGS sequence"/>
</dbReference>
<dbReference type="GO" id="GO:0006753">
    <property type="term" value="P:nucleoside phosphate metabolic process"/>
    <property type="evidence" value="ECO:0007669"/>
    <property type="project" value="TreeGrafter"/>
</dbReference>
<feature type="region of interest" description="Disordered" evidence="2">
    <location>
        <begin position="201"/>
        <end position="221"/>
    </location>
</feature>